<dbReference type="Pfam" id="PF19608">
    <property type="entry name" value="DUF6113"/>
    <property type="match status" value="1"/>
</dbReference>
<accession>A0A2A9EB95</accession>
<dbReference type="Proteomes" id="UP000221394">
    <property type="component" value="Unassembled WGS sequence"/>
</dbReference>
<dbReference type="InterPro" id="IPR046095">
    <property type="entry name" value="DUF6113"/>
</dbReference>
<keyword evidence="3" id="KW-1185">Reference proteome</keyword>
<proteinExistence type="predicted"/>
<keyword evidence="1" id="KW-1133">Transmembrane helix</keyword>
<evidence type="ECO:0000313" key="2">
    <source>
        <dbReference type="EMBL" id="PFG36164.1"/>
    </source>
</evidence>
<dbReference type="EMBL" id="PDJH01000001">
    <property type="protein sequence ID" value="PFG36164.1"/>
    <property type="molecule type" value="Genomic_DNA"/>
</dbReference>
<gene>
    <name evidence="2" type="ORF">ATL41_0873</name>
</gene>
<dbReference type="AlphaFoldDB" id="A0A2A9EB95"/>
<evidence type="ECO:0000256" key="1">
    <source>
        <dbReference type="SAM" id="Phobius"/>
    </source>
</evidence>
<dbReference type="OrthoDB" id="3232343at2"/>
<dbReference type="RefSeq" id="WP_143556566.1">
    <property type="nucleotide sequence ID" value="NZ_PDJH01000001.1"/>
</dbReference>
<reference evidence="2 3" key="1">
    <citation type="submission" date="2017-10" db="EMBL/GenBank/DDBJ databases">
        <title>Sequencing the genomes of 1000 actinobacteria strains.</title>
        <authorList>
            <person name="Klenk H.-P."/>
        </authorList>
    </citation>
    <scope>NUCLEOTIDE SEQUENCE [LARGE SCALE GENOMIC DNA]</scope>
    <source>
        <strain evidence="2 3">DSM 21574</strain>
    </source>
</reference>
<comment type="caution">
    <text evidence="2">The sequence shown here is derived from an EMBL/GenBank/DDBJ whole genome shotgun (WGS) entry which is preliminary data.</text>
</comment>
<protein>
    <submittedName>
        <fullName evidence="2">Uncharacterized protein</fullName>
    </submittedName>
</protein>
<keyword evidence="1" id="KW-0812">Transmembrane</keyword>
<evidence type="ECO:0000313" key="3">
    <source>
        <dbReference type="Proteomes" id="UP000221394"/>
    </source>
</evidence>
<keyword evidence="1" id="KW-0472">Membrane</keyword>
<feature type="transmembrane region" description="Helical" evidence="1">
    <location>
        <begin position="104"/>
        <end position="123"/>
    </location>
</feature>
<sequence length="142" mass="14740">MTRRPEPTTAATPAVASFTSWPWVAWAVCFVLGVMVGLVGTIAHRSVQPWGLVAALVTLVAVCTVARATAGVGSHLAAGTGWLIAVQVLSAGGPGGDVLVPAEIVGYVWVYGGLVAVLAPLLAPRSWFAEVPWRVRDAQRDA</sequence>
<organism evidence="2 3">
    <name type="scientific">Flavimobilis soli</name>
    <dbReference type="NCBI Taxonomy" id="442709"/>
    <lineage>
        <taxon>Bacteria</taxon>
        <taxon>Bacillati</taxon>
        <taxon>Actinomycetota</taxon>
        <taxon>Actinomycetes</taxon>
        <taxon>Micrococcales</taxon>
        <taxon>Jonesiaceae</taxon>
        <taxon>Flavimobilis</taxon>
    </lineage>
</organism>
<feature type="transmembrane region" description="Helical" evidence="1">
    <location>
        <begin position="50"/>
        <end position="70"/>
    </location>
</feature>
<feature type="transmembrane region" description="Helical" evidence="1">
    <location>
        <begin position="23"/>
        <end position="43"/>
    </location>
</feature>
<name>A0A2A9EB95_9MICO</name>